<evidence type="ECO:0000259" key="2">
    <source>
        <dbReference type="Pfam" id="PF04937"/>
    </source>
</evidence>
<gene>
    <name evidence="3" type="ORF">Ddye_015700</name>
</gene>
<dbReference type="PANTHER" id="PTHR32166">
    <property type="entry name" value="OSJNBA0013A04.12 PROTEIN"/>
    <property type="match status" value="1"/>
</dbReference>
<feature type="region of interest" description="Disordered" evidence="1">
    <location>
        <begin position="43"/>
        <end position="65"/>
    </location>
</feature>
<evidence type="ECO:0000256" key="1">
    <source>
        <dbReference type="SAM" id="MobiDB-lite"/>
    </source>
</evidence>
<dbReference type="EMBL" id="JANJYI010000005">
    <property type="protein sequence ID" value="KAK2648211.1"/>
    <property type="molecule type" value="Genomic_DNA"/>
</dbReference>
<evidence type="ECO:0000313" key="4">
    <source>
        <dbReference type="Proteomes" id="UP001280121"/>
    </source>
</evidence>
<sequence length="282" mass="31874">MDAKNKKKEEEELRAKVSIGCEEDSEEIEGLETRKTSKLLGSMDKFANPINPNSSASGKSRNTMKQQSVNDTILKERTYVTQRYVAKWVYQTGIPFNAIDNDCFLQMVEAIGQFGPSFKPPSQWQLREPLLKEEFETTKETLKKQEQSWKVDGCSIMTDAWTDRKRRSIMNLCVNCKEGTTFLSSKDSSAEAHIGENIFKYVLSAIEEVGSEHVVQVVTDNASNNMAAAKMLKVKMPYIFGARVLLIPLTSCLKVLASYQSSKIHLRKLRVSVSSFIPTTRH</sequence>
<dbReference type="PANTHER" id="PTHR32166:SF74">
    <property type="entry name" value="OS05G0256350 PROTEIN"/>
    <property type="match status" value="1"/>
</dbReference>
<dbReference type="Proteomes" id="UP001280121">
    <property type="component" value="Unassembled WGS sequence"/>
</dbReference>
<feature type="compositionally biased region" description="Polar residues" evidence="1">
    <location>
        <begin position="50"/>
        <end position="65"/>
    </location>
</feature>
<dbReference type="InterPro" id="IPR007021">
    <property type="entry name" value="DUF659"/>
</dbReference>
<proteinExistence type="predicted"/>
<feature type="domain" description="DUF659" evidence="2">
    <location>
        <begin position="121"/>
        <end position="244"/>
    </location>
</feature>
<evidence type="ECO:0000313" key="3">
    <source>
        <dbReference type="EMBL" id="KAK2648211.1"/>
    </source>
</evidence>
<reference evidence="3" key="1">
    <citation type="journal article" date="2023" name="Plant J.">
        <title>Genome sequences and population genomics provide insights into the demographic history, inbreeding, and mutation load of two 'living fossil' tree species of Dipteronia.</title>
        <authorList>
            <person name="Feng Y."/>
            <person name="Comes H.P."/>
            <person name="Chen J."/>
            <person name="Zhu S."/>
            <person name="Lu R."/>
            <person name="Zhang X."/>
            <person name="Li P."/>
            <person name="Qiu J."/>
            <person name="Olsen K.M."/>
            <person name="Qiu Y."/>
        </authorList>
    </citation>
    <scope>NUCLEOTIDE SEQUENCE</scope>
    <source>
        <strain evidence="3">KIB01</strain>
    </source>
</reference>
<name>A0AAD9WYQ6_9ROSI</name>
<organism evidence="3 4">
    <name type="scientific">Dipteronia dyeriana</name>
    <dbReference type="NCBI Taxonomy" id="168575"/>
    <lineage>
        <taxon>Eukaryota</taxon>
        <taxon>Viridiplantae</taxon>
        <taxon>Streptophyta</taxon>
        <taxon>Embryophyta</taxon>
        <taxon>Tracheophyta</taxon>
        <taxon>Spermatophyta</taxon>
        <taxon>Magnoliopsida</taxon>
        <taxon>eudicotyledons</taxon>
        <taxon>Gunneridae</taxon>
        <taxon>Pentapetalae</taxon>
        <taxon>rosids</taxon>
        <taxon>malvids</taxon>
        <taxon>Sapindales</taxon>
        <taxon>Sapindaceae</taxon>
        <taxon>Hippocastanoideae</taxon>
        <taxon>Acereae</taxon>
        <taxon>Dipteronia</taxon>
    </lineage>
</organism>
<keyword evidence="4" id="KW-1185">Reference proteome</keyword>
<dbReference type="Pfam" id="PF04937">
    <property type="entry name" value="DUF659"/>
    <property type="match status" value="1"/>
</dbReference>
<comment type="caution">
    <text evidence="3">The sequence shown here is derived from an EMBL/GenBank/DDBJ whole genome shotgun (WGS) entry which is preliminary data.</text>
</comment>
<accession>A0AAD9WYQ6</accession>
<dbReference type="InterPro" id="IPR012337">
    <property type="entry name" value="RNaseH-like_sf"/>
</dbReference>
<protein>
    <recommendedName>
        <fullName evidence="2">DUF659 domain-containing protein</fullName>
    </recommendedName>
</protein>
<dbReference type="SUPFAM" id="SSF53098">
    <property type="entry name" value="Ribonuclease H-like"/>
    <property type="match status" value="1"/>
</dbReference>
<dbReference type="AlphaFoldDB" id="A0AAD9WYQ6"/>